<evidence type="ECO:0000259" key="16">
    <source>
        <dbReference type="PROSITE" id="PS51888"/>
    </source>
</evidence>
<dbReference type="FunFam" id="2.40.10.10:FF:000002">
    <property type="entry name" value="Transmembrane protease serine"/>
    <property type="match status" value="1"/>
</dbReference>
<dbReference type="InterPro" id="IPR033116">
    <property type="entry name" value="TRYPSIN_SER"/>
</dbReference>
<feature type="chain" id="PRO_5023962157" description="CLIP domain-containing serine protease" evidence="14">
    <location>
        <begin position="25"/>
        <end position="398"/>
    </location>
</feature>
<evidence type="ECO:0000259" key="15">
    <source>
        <dbReference type="PROSITE" id="PS50240"/>
    </source>
</evidence>
<comment type="similarity">
    <text evidence="12 14">Belongs to the peptidase S1 family. CLIP subfamily.</text>
</comment>
<dbReference type="InterPro" id="IPR001254">
    <property type="entry name" value="Trypsin_dom"/>
</dbReference>
<dbReference type="InterPro" id="IPR022700">
    <property type="entry name" value="CLIP"/>
</dbReference>
<accession>A0A1J1I303</accession>
<name>A0A1J1I303_9DIPT</name>
<evidence type="ECO:0000256" key="2">
    <source>
        <dbReference type="ARBA" id="ARBA00022525"/>
    </source>
</evidence>
<dbReference type="InterPro" id="IPR038565">
    <property type="entry name" value="CLIP_sf"/>
</dbReference>
<dbReference type="GO" id="GO:0004252">
    <property type="term" value="F:serine-type endopeptidase activity"/>
    <property type="evidence" value="ECO:0007669"/>
    <property type="project" value="UniProtKB-UniRule"/>
</dbReference>
<dbReference type="PANTHER" id="PTHR24256">
    <property type="entry name" value="TRYPTASE-RELATED"/>
    <property type="match status" value="1"/>
</dbReference>
<evidence type="ECO:0000256" key="10">
    <source>
        <dbReference type="ARBA" id="ARBA00023157"/>
    </source>
</evidence>
<gene>
    <name evidence="17" type="ORF">CLUMA_CG008079</name>
</gene>
<dbReference type="InterPro" id="IPR009003">
    <property type="entry name" value="Peptidase_S1_PA"/>
</dbReference>
<proteinExistence type="inferred from homology"/>
<reference evidence="17 18" key="1">
    <citation type="submission" date="2015-04" db="EMBL/GenBank/DDBJ databases">
        <authorList>
            <person name="Syromyatnikov M.Y."/>
            <person name="Popov V.N."/>
        </authorList>
    </citation>
    <scope>NUCLEOTIDE SEQUENCE [LARGE SCALE GENOMIC DNA]</scope>
</reference>
<dbReference type="Proteomes" id="UP000183832">
    <property type="component" value="Unassembled WGS sequence"/>
</dbReference>
<evidence type="ECO:0000256" key="9">
    <source>
        <dbReference type="ARBA" id="ARBA00023145"/>
    </source>
</evidence>
<dbReference type="EMBL" id="CVRI01000039">
    <property type="protein sequence ID" value="CRK94579.1"/>
    <property type="molecule type" value="Genomic_DNA"/>
</dbReference>
<evidence type="ECO:0000256" key="12">
    <source>
        <dbReference type="ARBA" id="ARBA00024195"/>
    </source>
</evidence>
<dbReference type="PROSITE" id="PS50240">
    <property type="entry name" value="TRYPSIN_DOM"/>
    <property type="match status" value="1"/>
</dbReference>
<evidence type="ECO:0000256" key="13">
    <source>
        <dbReference type="RuleBase" id="RU363034"/>
    </source>
</evidence>
<dbReference type="AlphaFoldDB" id="A0A1J1I303"/>
<keyword evidence="9" id="KW-0865">Zymogen</keyword>
<evidence type="ECO:0000256" key="14">
    <source>
        <dbReference type="RuleBase" id="RU366078"/>
    </source>
</evidence>
<dbReference type="PROSITE" id="PS51888">
    <property type="entry name" value="CLIP"/>
    <property type="match status" value="1"/>
</dbReference>
<evidence type="ECO:0000256" key="4">
    <source>
        <dbReference type="ARBA" id="ARBA00022670"/>
    </source>
</evidence>
<dbReference type="InterPro" id="IPR043504">
    <property type="entry name" value="Peptidase_S1_PA_chymotrypsin"/>
</dbReference>
<evidence type="ECO:0000256" key="3">
    <source>
        <dbReference type="ARBA" id="ARBA00022588"/>
    </source>
</evidence>
<evidence type="ECO:0000256" key="5">
    <source>
        <dbReference type="ARBA" id="ARBA00022729"/>
    </source>
</evidence>
<keyword evidence="3" id="KW-0399">Innate immunity</keyword>
<dbReference type="GO" id="GO:0045087">
    <property type="term" value="P:innate immune response"/>
    <property type="evidence" value="ECO:0007669"/>
    <property type="project" value="UniProtKB-KW"/>
</dbReference>
<dbReference type="PRINTS" id="PR00722">
    <property type="entry name" value="CHYMOTRYPSIN"/>
</dbReference>
<keyword evidence="2 14" id="KW-0964">Secreted</keyword>
<protein>
    <recommendedName>
        <fullName evidence="14">CLIP domain-containing serine protease</fullName>
        <ecNumber evidence="13">3.4.21.-</ecNumber>
    </recommendedName>
</protein>
<evidence type="ECO:0000256" key="8">
    <source>
        <dbReference type="ARBA" id="ARBA00022859"/>
    </source>
</evidence>
<dbReference type="InterPro" id="IPR001314">
    <property type="entry name" value="Peptidase_S1A"/>
</dbReference>
<evidence type="ECO:0000256" key="11">
    <source>
        <dbReference type="ARBA" id="ARBA00023180"/>
    </source>
</evidence>
<dbReference type="SMART" id="SM00020">
    <property type="entry name" value="Tryp_SPc"/>
    <property type="match status" value="1"/>
</dbReference>
<evidence type="ECO:0000256" key="7">
    <source>
        <dbReference type="ARBA" id="ARBA00022825"/>
    </source>
</evidence>
<feature type="domain" description="Peptidase S1" evidence="15">
    <location>
        <begin position="147"/>
        <end position="397"/>
    </location>
</feature>
<evidence type="ECO:0000256" key="6">
    <source>
        <dbReference type="ARBA" id="ARBA00022801"/>
    </source>
</evidence>
<dbReference type="GO" id="GO:0006508">
    <property type="term" value="P:proteolysis"/>
    <property type="evidence" value="ECO:0007669"/>
    <property type="project" value="UniProtKB-KW"/>
</dbReference>
<evidence type="ECO:0000313" key="18">
    <source>
        <dbReference type="Proteomes" id="UP000183832"/>
    </source>
</evidence>
<keyword evidence="11" id="KW-0325">Glycoprotein</keyword>
<organism evidence="17 18">
    <name type="scientific">Clunio marinus</name>
    <dbReference type="NCBI Taxonomy" id="568069"/>
    <lineage>
        <taxon>Eukaryota</taxon>
        <taxon>Metazoa</taxon>
        <taxon>Ecdysozoa</taxon>
        <taxon>Arthropoda</taxon>
        <taxon>Hexapoda</taxon>
        <taxon>Insecta</taxon>
        <taxon>Pterygota</taxon>
        <taxon>Neoptera</taxon>
        <taxon>Endopterygota</taxon>
        <taxon>Diptera</taxon>
        <taxon>Nematocera</taxon>
        <taxon>Chironomoidea</taxon>
        <taxon>Chironomidae</taxon>
        <taxon>Clunio</taxon>
    </lineage>
</organism>
<keyword evidence="4 13" id="KW-0645">Protease</keyword>
<dbReference type="CDD" id="cd00190">
    <property type="entry name" value="Tryp_SPc"/>
    <property type="match status" value="1"/>
</dbReference>
<dbReference type="InterPro" id="IPR051487">
    <property type="entry name" value="Ser/Thr_Proteases_Immune/Dev"/>
</dbReference>
<dbReference type="Gene3D" id="3.30.1640.30">
    <property type="match status" value="1"/>
</dbReference>
<comment type="subcellular location">
    <subcellularLocation>
        <location evidence="1 14">Secreted</location>
    </subcellularLocation>
</comment>
<evidence type="ECO:0000313" key="17">
    <source>
        <dbReference type="EMBL" id="CRK94579.1"/>
    </source>
</evidence>
<dbReference type="SMART" id="SM00680">
    <property type="entry name" value="CLIP"/>
    <property type="match status" value="1"/>
</dbReference>
<dbReference type="STRING" id="568069.A0A1J1I303"/>
<dbReference type="Pfam" id="PF12032">
    <property type="entry name" value="CLIP"/>
    <property type="match status" value="1"/>
</dbReference>
<dbReference type="FunFam" id="2.40.10.10:FF:000028">
    <property type="entry name" value="Serine protease easter"/>
    <property type="match status" value="1"/>
</dbReference>
<dbReference type="EC" id="3.4.21.-" evidence="13"/>
<dbReference type="GO" id="GO:0005576">
    <property type="term" value="C:extracellular region"/>
    <property type="evidence" value="ECO:0007669"/>
    <property type="project" value="UniProtKB-SubCell"/>
</dbReference>
<keyword evidence="10" id="KW-1015">Disulfide bond</keyword>
<dbReference type="SUPFAM" id="SSF50494">
    <property type="entry name" value="Trypsin-like serine proteases"/>
    <property type="match status" value="1"/>
</dbReference>
<keyword evidence="18" id="KW-1185">Reference proteome</keyword>
<dbReference type="Gene3D" id="2.40.10.10">
    <property type="entry name" value="Trypsin-like serine proteases"/>
    <property type="match status" value="2"/>
</dbReference>
<keyword evidence="5 14" id="KW-0732">Signal</keyword>
<dbReference type="OrthoDB" id="9028152at2759"/>
<comment type="domain">
    <text evidence="14">The clip domain consists of 35-55 residues which are 'knitted' together usually by 3 conserved disulfide bonds forming a clip-like compact structure.</text>
</comment>
<dbReference type="PROSITE" id="PS00134">
    <property type="entry name" value="TRYPSIN_HIS"/>
    <property type="match status" value="1"/>
</dbReference>
<dbReference type="Pfam" id="PF00089">
    <property type="entry name" value="Trypsin"/>
    <property type="match status" value="1"/>
</dbReference>
<dbReference type="InterPro" id="IPR018114">
    <property type="entry name" value="TRYPSIN_HIS"/>
</dbReference>
<sequence length="398" mass="44639">MKLMKEINVVITTFLIVGFNAVASQSFCRTPGYKMGRCVSIYNCDYLLKILASKSLTQQSISFLKMSQCDGGSSQSVPHVCCARNDDSLIFGHQPDEGIQEKFFKAPSASNNRASVDNEDDSIIYKSSNSLLPKTNECGREKIENRIYSGQNTDKEEFPWLALLEYRKAAGELSINCAGSLISHRYVLTAAHCLTGDIIHRIGNLVNVRLGDYDLSLSRSCPGRHCGNPMRVNEIEEIIPHESFSSRVINRRHDIGLVRLKQPVKFSSLVRPVCLPMPSSPSLKNGESVYITGFGRTLHSKMSTIKQKLRIPMYDHRQCVRKFATKNVDITKDQICAGGEFSRDACDGDSGGPLMRFRDNWIVEGIVSFGYLCGLDDWPAIYTKVSSYTEWIERHIKP</sequence>
<feature type="signal peptide" evidence="14">
    <location>
        <begin position="1"/>
        <end position="24"/>
    </location>
</feature>
<dbReference type="FunFam" id="3.30.1640.30:FF:000001">
    <property type="entry name" value="Serine protease 7"/>
    <property type="match status" value="1"/>
</dbReference>
<evidence type="ECO:0000256" key="1">
    <source>
        <dbReference type="ARBA" id="ARBA00004613"/>
    </source>
</evidence>
<keyword evidence="8" id="KW-0391">Immunity</keyword>
<keyword evidence="7 13" id="KW-0720">Serine protease</keyword>
<feature type="domain" description="Clip" evidence="16">
    <location>
        <begin position="27"/>
        <end position="82"/>
    </location>
</feature>
<dbReference type="PROSITE" id="PS00135">
    <property type="entry name" value="TRYPSIN_SER"/>
    <property type="match status" value="1"/>
</dbReference>
<keyword evidence="6 13" id="KW-0378">Hydrolase</keyword>